<keyword evidence="3" id="KW-1185">Reference proteome</keyword>
<accession>A0ABW5TDQ0</accession>
<organism evidence="2 3">
    <name type="scientific">Hyunsoonleella rubra</name>
    <dbReference type="NCBI Taxonomy" id="1737062"/>
    <lineage>
        <taxon>Bacteria</taxon>
        <taxon>Pseudomonadati</taxon>
        <taxon>Bacteroidota</taxon>
        <taxon>Flavobacteriia</taxon>
        <taxon>Flavobacteriales</taxon>
        <taxon>Flavobacteriaceae</taxon>
    </lineage>
</organism>
<dbReference type="Proteomes" id="UP001597476">
    <property type="component" value="Unassembled WGS sequence"/>
</dbReference>
<dbReference type="InterPro" id="IPR007345">
    <property type="entry name" value="Polysacch_pyruvyl_Trfase"/>
</dbReference>
<feature type="domain" description="Polysaccharide pyruvyl transferase" evidence="1">
    <location>
        <begin position="65"/>
        <end position="202"/>
    </location>
</feature>
<keyword evidence="2" id="KW-0328">Glycosyltransferase</keyword>
<gene>
    <name evidence="2" type="ORF">ACFSR8_14430</name>
</gene>
<reference evidence="3" key="1">
    <citation type="journal article" date="2019" name="Int. J. Syst. Evol. Microbiol.">
        <title>The Global Catalogue of Microorganisms (GCM) 10K type strain sequencing project: providing services to taxonomists for standard genome sequencing and annotation.</title>
        <authorList>
            <consortium name="The Broad Institute Genomics Platform"/>
            <consortium name="The Broad Institute Genome Sequencing Center for Infectious Disease"/>
            <person name="Wu L."/>
            <person name="Ma J."/>
        </authorList>
    </citation>
    <scope>NUCLEOTIDE SEQUENCE [LARGE SCALE GENOMIC DNA]</scope>
    <source>
        <strain evidence="3">KCTC 42398</strain>
    </source>
</reference>
<dbReference type="GO" id="GO:0016757">
    <property type="term" value="F:glycosyltransferase activity"/>
    <property type="evidence" value="ECO:0007669"/>
    <property type="project" value="UniProtKB-KW"/>
</dbReference>
<evidence type="ECO:0000259" key="1">
    <source>
        <dbReference type="Pfam" id="PF04230"/>
    </source>
</evidence>
<proteinExistence type="predicted"/>
<evidence type="ECO:0000313" key="2">
    <source>
        <dbReference type="EMBL" id="MFD2727417.1"/>
    </source>
</evidence>
<keyword evidence="2" id="KW-0808">Transferase</keyword>
<protein>
    <submittedName>
        <fullName evidence="2">Polysaccharide pyruvyl transferase family protein</fullName>
        <ecNumber evidence="2">2.4.-.-</ecNumber>
    </submittedName>
</protein>
<dbReference type="EC" id="2.4.-.-" evidence="2"/>
<dbReference type="Pfam" id="PF04230">
    <property type="entry name" value="PS_pyruv_trans"/>
    <property type="match status" value="1"/>
</dbReference>
<name>A0ABW5TDQ0_9FLAO</name>
<dbReference type="EMBL" id="JBHULY010000034">
    <property type="protein sequence ID" value="MFD2727417.1"/>
    <property type="molecule type" value="Genomic_DNA"/>
</dbReference>
<comment type="caution">
    <text evidence="2">The sequence shown here is derived from an EMBL/GenBank/DDBJ whole genome shotgun (WGS) entry which is preliminary data.</text>
</comment>
<sequence>MISSRKIRLFWWNEIELQGKSKENYGDLLGKYLVEKISGKEVVWTKPSAFSFSDFFSPIYVTIGSILTHVNSKCVVWGSGIVSKEFPVKNAKFLAVRGPQTRNHLLDLGYEVPEIYGDPAILLPRYYNPQIEKEYKLGIVPHYADFEAVKDFCQNDGSILIIDLMTNNVETTTDQFLKCEKIISSSLHGIIVSHAYGIPAVWQKFSNRVFGDDIKYRDYFESVGIPNYESTILNTEMSESTMLNLFKNKQVLPEKKVIDRLFNGLMEVCPFNNQKE</sequence>
<dbReference type="RefSeq" id="WP_380293249.1">
    <property type="nucleotide sequence ID" value="NZ_JBHULY010000034.1"/>
</dbReference>
<evidence type="ECO:0000313" key="3">
    <source>
        <dbReference type="Proteomes" id="UP001597476"/>
    </source>
</evidence>